<organism evidence="2 4">
    <name type="scientific">Mucilaginibacter rubeus</name>
    <dbReference type="NCBI Taxonomy" id="2027860"/>
    <lineage>
        <taxon>Bacteria</taxon>
        <taxon>Pseudomonadati</taxon>
        <taxon>Bacteroidota</taxon>
        <taxon>Sphingobacteriia</taxon>
        <taxon>Sphingobacteriales</taxon>
        <taxon>Sphingobacteriaceae</taxon>
        <taxon>Mucilaginibacter</taxon>
    </lineage>
</organism>
<keyword evidence="5" id="KW-1185">Reference proteome</keyword>
<dbReference type="Pfam" id="PF05368">
    <property type="entry name" value="NmrA"/>
    <property type="match status" value="1"/>
</dbReference>
<dbReference type="CDD" id="cd05269">
    <property type="entry name" value="TMR_SDR_a"/>
    <property type="match status" value="1"/>
</dbReference>
<evidence type="ECO:0000313" key="2">
    <source>
        <dbReference type="EMBL" id="QEM06487.1"/>
    </source>
</evidence>
<dbReference type="Proteomes" id="UP000663940">
    <property type="component" value="Chromosome"/>
</dbReference>
<dbReference type="PANTHER" id="PTHR47129">
    <property type="entry name" value="QUINONE OXIDOREDUCTASE 2"/>
    <property type="match status" value="1"/>
</dbReference>
<dbReference type="EMBL" id="CP071880">
    <property type="protein sequence ID" value="QTE50984.1"/>
    <property type="molecule type" value="Genomic_DNA"/>
</dbReference>
<gene>
    <name evidence="2" type="ORF">DIU31_024310</name>
    <name evidence="3" type="ORF">J3L21_03130</name>
</gene>
<reference evidence="2 4" key="1">
    <citation type="submission" date="2019-08" db="EMBL/GenBank/DDBJ databases">
        <title>Comparative genome analysis confer to the adaptation heavy metal polluted environment.</title>
        <authorList>
            <person name="Li Y."/>
        </authorList>
    </citation>
    <scope>NUCLEOTIDE SEQUENCE [LARGE SCALE GENOMIC DNA]</scope>
    <source>
        <strain evidence="2 4">P2</strain>
    </source>
</reference>
<feature type="domain" description="NmrA-like" evidence="1">
    <location>
        <begin position="10"/>
        <end position="263"/>
    </location>
</feature>
<reference evidence="3 5" key="2">
    <citation type="submission" date="2021-03" db="EMBL/GenBank/DDBJ databases">
        <title>Mucilaginibacter strains isolated from gold and copper mining confer multi heavy-metal resistance.</title>
        <authorList>
            <person name="Li Y."/>
        </authorList>
    </citation>
    <scope>NUCLEOTIDE SEQUENCE [LARGE SCALE GENOMIC DNA]</scope>
    <source>
        <strain evidence="3 5">P2-4</strain>
    </source>
</reference>
<accession>A0AAE6MKR1</accession>
<dbReference type="InterPro" id="IPR036291">
    <property type="entry name" value="NAD(P)-bd_dom_sf"/>
</dbReference>
<dbReference type="RefSeq" id="WP_112653456.1">
    <property type="nucleotide sequence ID" value="NZ_CP043451.1"/>
</dbReference>
<evidence type="ECO:0000259" key="1">
    <source>
        <dbReference type="Pfam" id="PF05368"/>
    </source>
</evidence>
<dbReference type="AlphaFoldDB" id="A0AAE6MKR1"/>
<dbReference type="PANTHER" id="PTHR47129:SF1">
    <property type="entry name" value="NMRA-LIKE DOMAIN-CONTAINING PROTEIN"/>
    <property type="match status" value="1"/>
</dbReference>
<proteinExistence type="predicted"/>
<evidence type="ECO:0000313" key="4">
    <source>
        <dbReference type="Proteomes" id="UP000250557"/>
    </source>
</evidence>
<dbReference type="EMBL" id="CP043451">
    <property type="protein sequence ID" value="QEM06487.1"/>
    <property type="molecule type" value="Genomic_DNA"/>
</dbReference>
<dbReference type="SUPFAM" id="SSF51735">
    <property type="entry name" value="NAD(P)-binding Rossmann-fold domains"/>
    <property type="match status" value="1"/>
</dbReference>
<dbReference type="InterPro" id="IPR008030">
    <property type="entry name" value="NmrA-like"/>
</dbReference>
<sequence>MEPIQNGQPKILVAGASGHLGRRVLEILRELGYTNFVGASRSPAKLQAFTDAGIEIRRADFDEPKSLQSAFKGIERLLLISTDELHTPGARVRQHINAINAAKAAGIKHIVYTSMPKPEHATKIPFARDHVATEEALKASGIDFTSLRVSWYAENLLGFLPQIIAAAKWPTAAGKGRIAYVSREDVAQVTAAALLKAQGKAYWDITGAESLTVQEIAAIASEVFEKRIDVVPVDDSEIAEDLISIGVQPAFTPTVVMTDLNTRAGNFDMRNNLVRQVTGKDPITLKIFFTKYFNLFLPDRAR</sequence>
<name>A0AAE6MKR1_9SPHI</name>
<dbReference type="Proteomes" id="UP000250557">
    <property type="component" value="Chromosome"/>
</dbReference>
<evidence type="ECO:0000313" key="3">
    <source>
        <dbReference type="EMBL" id="QTE50984.1"/>
    </source>
</evidence>
<protein>
    <submittedName>
        <fullName evidence="2">SDR family oxidoreductase</fullName>
    </submittedName>
</protein>
<dbReference type="Gene3D" id="3.40.50.720">
    <property type="entry name" value="NAD(P)-binding Rossmann-like Domain"/>
    <property type="match status" value="1"/>
</dbReference>
<evidence type="ECO:0000313" key="5">
    <source>
        <dbReference type="Proteomes" id="UP000663940"/>
    </source>
</evidence>
<dbReference type="InterPro" id="IPR052718">
    <property type="entry name" value="NmrA-type_oxidoreductase"/>
</dbReference>
<dbReference type="Gene3D" id="3.90.25.10">
    <property type="entry name" value="UDP-galactose 4-epimerase, domain 1"/>
    <property type="match status" value="1"/>
</dbReference>